<dbReference type="EMBL" id="JAACAK010000047">
    <property type="protein sequence ID" value="NIR74766.1"/>
    <property type="molecule type" value="Genomic_DNA"/>
</dbReference>
<name>A0AAE4Z9S4_9BACT</name>
<reference evidence="1 2" key="1">
    <citation type="submission" date="2020-01" db="EMBL/GenBank/DDBJ databases">
        <title>Genomes assembled from Gulf of Kutch pelagic sediment metagenomes.</title>
        <authorList>
            <person name="Chandrashekar M."/>
            <person name="Mahajan M.S."/>
            <person name="Dave K.J."/>
            <person name="Vatsa P."/>
            <person name="Nathani N.M."/>
        </authorList>
    </citation>
    <scope>NUCLEOTIDE SEQUENCE [LARGE SCALE GENOMIC DNA]</scope>
    <source>
        <strain evidence="1">KS3-K002</strain>
    </source>
</reference>
<gene>
    <name evidence="1" type="ORF">GWO12_06590</name>
</gene>
<evidence type="ECO:0000313" key="2">
    <source>
        <dbReference type="Proteomes" id="UP000702544"/>
    </source>
</evidence>
<organism evidence="1 2">
    <name type="scientific">Candidatus Kutchimonas denitrificans</name>
    <dbReference type="NCBI Taxonomy" id="3056748"/>
    <lineage>
        <taxon>Bacteria</taxon>
        <taxon>Pseudomonadati</taxon>
        <taxon>Gemmatimonadota</taxon>
        <taxon>Gemmatimonadia</taxon>
        <taxon>Candidatus Palauibacterales</taxon>
        <taxon>Candidatus Palauibacteraceae</taxon>
        <taxon>Candidatus Kutchimonas</taxon>
    </lineage>
</organism>
<protein>
    <submittedName>
        <fullName evidence="1">Uncharacterized protein</fullName>
    </submittedName>
</protein>
<proteinExistence type="predicted"/>
<dbReference type="Proteomes" id="UP000702544">
    <property type="component" value="Unassembled WGS sequence"/>
</dbReference>
<accession>A0AAE4Z9S4</accession>
<dbReference type="AlphaFoldDB" id="A0AAE4Z9S4"/>
<evidence type="ECO:0000313" key="1">
    <source>
        <dbReference type="EMBL" id="NIR74766.1"/>
    </source>
</evidence>
<comment type="caution">
    <text evidence="1">The sequence shown here is derived from an EMBL/GenBank/DDBJ whole genome shotgun (WGS) entry which is preliminary data.</text>
</comment>
<sequence>MARLGSWRTGVAFLGVTLAWCSWSATELFAQQWRARVSTRVQYIEARALVRDSALESTVGGTGTQRTKGDTIVTCTSGETYCFFYRSGEVANSSPAVVDVDLNVFGFGIEGLRGYVSTRFRNDFSDATFGNDEFWPRGDEHFDLLAGYVELNRRSFRARVGRDYQVSGLGYYGYDGGSFLYRYRPWNVEVEAYGGWGLARGVPISITSDEFGSLGVFQPPERDYLFGFRGSVRPTANSSIEAIYQREIPTDRDGITSERVAIEAAWYPRRELSLLAHTDFDLATGLWGKAGLNVGYWANDKIYLQGRLFRYRPVFSLQTIWVAFSPVPYTGWNLSVGVEPRSDVSLRLWGERRSYSDTEAEIGFFATTDRDWRVGGSVGWRPNAFNRVWDVSGNYWLNWGFGSAVSSGDLRIGVSPRDRLSVGLRLSASQQLGEFRVGEGRIWAIGGDARWRTPAGTIWASVDRYRHDRRIDGDIEDDPSQPDWTQWRLAFGLSYYLGSEPGRVP</sequence>